<gene>
    <name evidence="1" type="ORF">TNCT_488211</name>
</gene>
<sequence>MTWFLALRSLNSNIITAPSQKDSCHQEIRMEDPSSESEFQTFFIHRTRWQTITRNLLSHIIQEESRVIKAVELQFPGSSMSLYCTSKMNNIPHSKELIIKASS</sequence>
<dbReference type="Proteomes" id="UP000887116">
    <property type="component" value="Unassembled WGS sequence"/>
</dbReference>
<protein>
    <submittedName>
        <fullName evidence="1">Uncharacterized protein</fullName>
    </submittedName>
</protein>
<evidence type="ECO:0000313" key="2">
    <source>
        <dbReference type="Proteomes" id="UP000887116"/>
    </source>
</evidence>
<accession>A0A8X6HM60</accession>
<organism evidence="1 2">
    <name type="scientific">Trichonephila clavata</name>
    <name type="common">Joro spider</name>
    <name type="synonym">Nephila clavata</name>
    <dbReference type="NCBI Taxonomy" id="2740835"/>
    <lineage>
        <taxon>Eukaryota</taxon>
        <taxon>Metazoa</taxon>
        <taxon>Ecdysozoa</taxon>
        <taxon>Arthropoda</taxon>
        <taxon>Chelicerata</taxon>
        <taxon>Arachnida</taxon>
        <taxon>Araneae</taxon>
        <taxon>Araneomorphae</taxon>
        <taxon>Entelegynae</taxon>
        <taxon>Araneoidea</taxon>
        <taxon>Nephilidae</taxon>
        <taxon>Trichonephila</taxon>
    </lineage>
</organism>
<evidence type="ECO:0000313" key="1">
    <source>
        <dbReference type="EMBL" id="GFQ77222.1"/>
    </source>
</evidence>
<dbReference type="AlphaFoldDB" id="A0A8X6HM60"/>
<dbReference type="EMBL" id="BMAO01001972">
    <property type="protein sequence ID" value="GFQ77222.1"/>
    <property type="molecule type" value="Genomic_DNA"/>
</dbReference>
<reference evidence="1" key="1">
    <citation type="submission" date="2020-07" db="EMBL/GenBank/DDBJ databases">
        <title>Multicomponent nature underlies the extraordinary mechanical properties of spider dragline silk.</title>
        <authorList>
            <person name="Kono N."/>
            <person name="Nakamura H."/>
            <person name="Mori M."/>
            <person name="Yoshida Y."/>
            <person name="Ohtoshi R."/>
            <person name="Malay A.D."/>
            <person name="Moran D.A.P."/>
            <person name="Tomita M."/>
            <person name="Numata K."/>
            <person name="Arakawa K."/>
        </authorList>
    </citation>
    <scope>NUCLEOTIDE SEQUENCE</scope>
</reference>
<keyword evidence="2" id="KW-1185">Reference proteome</keyword>
<proteinExistence type="predicted"/>
<name>A0A8X6HM60_TRICU</name>
<comment type="caution">
    <text evidence="1">The sequence shown here is derived from an EMBL/GenBank/DDBJ whole genome shotgun (WGS) entry which is preliminary data.</text>
</comment>